<dbReference type="EMBL" id="CP066167">
    <property type="protein sequence ID" value="QQD19507.1"/>
    <property type="molecule type" value="Genomic_DNA"/>
</dbReference>
<accession>A0A7T4URG6</accession>
<reference evidence="1 2" key="1">
    <citation type="submission" date="2020-12" db="EMBL/GenBank/DDBJ databases">
        <authorList>
            <person name="Shan Y."/>
        </authorList>
    </citation>
    <scope>NUCLEOTIDE SEQUENCE [LARGE SCALE GENOMIC DNA]</scope>
    <source>
        <strain evidence="2">csc3.9</strain>
    </source>
</reference>
<sequence length="268" mass="29318">MRFVSATFFAAVLVACSSSTVEIEQVDNALASQQTEALENFSTYRLDYLHEGGIFSYFTFEVTGKYRYFELLSENGQVVAASEIGKGQHYWPRLRECTLFPHRDNLDVSACFARFNAKTIEATDPDLLQKLNGTNDELSGQFQQEAVGTSIFAALLSPLLIPATLISSPMMIYDSMSAQKKRGAFRLALGPNDDLEGYLKSLAPNNVSKNGNAGSAYLASGILGEPALAFGFIGNQIIWIQRNPRWSCGGGFMFWGNTCTVGSHGEAN</sequence>
<dbReference type="Proteomes" id="UP000596063">
    <property type="component" value="Chromosome"/>
</dbReference>
<dbReference type="RefSeq" id="WP_198570991.1">
    <property type="nucleotide sequence ID" value="NZ_CP066167.1"/>
</dbReference>
<gene>
    <name evidence="1" type="ORF">I6N98_06560</name>
</gene>
<keyword evidence="2" id="KW-1185">Reference proteome</keyword>
<dbReference type="KEGG" id="snan:I6N98_06560"/>
<evidence type="ECO:0000313" key="1">
    <source>
        <dbReference type="EMBL" id="QQD19507.1"/>
    </source>
</evidence>
<protein>
    <submittedName>
        <fullName evidence="1">Uncharacterized protein</fullName>
    </submittedName>
</protein>
<dbReference type="AlphaFoldDB" id="A0A7T4URG6"/>
<proteinExistence type="predicted"/>
<name>A0A7T4URG6_9GAMM</name>
<organism evidence="1 2">
    <name type="scientific">Spongiibacter nanhainus</name>
    <dbReference type="NCBI Taxonomy" id="2794344"/>
    <lineage>
        <taxon>Bacteria</taxon>
        <taxon>Pseudomonadati</taxon>
        <taxon>Pseudomonadota</taxon>
        <taxon>Gammaproteobacteria</taxon>
        <taxon>Cellvibrionales</taxon>
        <taxon>Spongiibacteraceae</taxon>
        <taxon>Spongiibacter</taxon>
    </lineage>
</organism>
<dbReference type="PROSITE" id="PS51257">
    <property type="entry name" value="PROKAR_LIPOPROTEIN"/>
    <property type="match status" value="1"/>
</dbReference>
<evidence type="ECO:0000313" key="2">
    <source>
        <dbReference type="Proteomes" id="UP000596063"/>
    </source>
</evidence>